<evidence type="ECO:0000256" key="1">
    <source>
        <dbReference type="ARBA" id="ARBA00022448"/>
    </source>
</evidence>
<keyword evidence="5 8" id="KW-0406">Ion transport</keyword>
<dbReference type="Pfam" id="PF11973">
    <property type="entry name" value="NQRA_SLBB"/>
    <property type="match status" value="1"/>
</dbReference>
<evidence type="ECO:0000259" key="10">
    <source>
        <dbReference type="Pfam" id="PF11973"/>
    </source>
</evidence>
<dbReference type="EC" id="7.2.1.1" evidence="8"/>
<keyword evidence="7 8" id="KW-0739">Sodium transport</keyword>
<evidence type="ECO:0000256" key="5">
    <source>
        <dbReference type="ARBA" id="ARBA00023065"/>
    </source>
</evidence>
<dbReference type="InterPro" id="IPR056147">
    <property type="entry name" value="NQRA_N"/>
</dbReference>
<evidence type="ECO:0000313" key="12">
    <source>
        <dbReference type="EMBL" id="MFK4751870.1"/>
    </source>
</evidence>
<organism evidence="12 13">
    <name type="scientific">Oceanobacter antarcticus</name>
    <dbReference type="NCBI Taxonomy" id="3133425"/>
    <lineage>
        <taxon>Bacteria</taxon>
        <taxon>Pseudomonadati</taxon>
        <taxon>Pseudomonadota</taxon>
        <taxon>Gammaproteobacteria</taxon>
        <taxon>Oceanospirillales</taxon>
        <taxon>Oceanospirillaceae</taxon>
        <taxon>Oceanobacter</taxon>
    </lineage>
</organism>
<keyword evidence="4 8" id="KW-0915">Sodium</keyword>
<dbReference type="NCBIfam" id="NF003759">
    <property type="entry name" value="PRK05352.1-2"/>
    <property type="match status" value="1"/>
</dbReference>
<comment type="similarity">
    <text evidence="8">Belongs to the NqrA family.</text>
</comment>
<dbReference type="PANTHER" id="PTHR37839">
    <property type="entry name" value="NA(+)-TRANSLOCATING NADH-QUINONE REDUCTASE SUBUNIT A"/>
    <property type="match status" value="1"/>
</dbReference>
<comment type="function">
    <text evidence="8">NQR complex catalyzes the reduction of ubiquinone-1 to ubiquinol by two successive reactions, coupled with the transport of Na(+) ions from the cytoplasm to the periplasm. NqrA to NqrE are probably involved in the second step, the conversion of ubisemiquinone to ubiquinol.</text>
</comment>
<evidence type="ECO:0000259" key="11">
    <source>
        <dbReference type="Pfam" id="PF24836"/>
    </source>
</evidence>
<keyword evidence="1 8" id="KW-0813">Transport</keyword>
<dbReference type="NCBIfam" id="TIGR01936">
    <property type="entry name" value="nqrA"/>
    <property type="match status" value="1"/>
</dbReference>
<evidence type="ECO:0000259" key="9">
    <source>
        <dbReference type="Pfam" id="PF05896"/>
    </source>
</evidence>
<dbReference type="Pfam" id="PF05896">
    <property type="entry name" value="NQRA_N"/>
    <property type="match status" value="1"/>
</dbReference>
<dbReference type="PANTHER" id="PTHR37839:SF1">
    <property type="entry name" value="NA(+)-TRANSLOCATING NADH-QUINONE REDUCTASE SUBUNIT A"/>
    <property type="match status" value="1"/>
</dbReference>
<reference evidence="12 13" key="1">
    <citation type="submission" date="2024-03" db="EMBL/GenBank/DDBJ databases">
        <title>High-quality draft genome sequence of Oceanobacter sp. wDCs-4.</title>
        <authorList>
            <person name="Dong C."/>
        </authorList>
    </citation>
    <scope>NUCLEOTIDE SEQUENCE [LARGE SCALE GENOMIC DNA]</scope>
    <source>
        <strain evidence="13">wDCs-4</strain>
    </source>
</reference>
<comment type="caution">
    <text evidence="12">The sequence shown here is derived from an EMBL/GenBank/DDBJ whole genome shotgun (WGS) entry which is preliminary data.</text>
</comment>
<accession>A0ABW8NGI0</accession>
<comment type="catalytic activity">
    <reaction evidence="8">
        <text>a ubiquinone + n Na(+)(in) + NADH + H(+) = a ubiquinol + n Na(+)(out) + NAD(+)</text>
        <dbReference type="Rhea" id="RHEA:47748"/>
        <dbReference type="Rhea" id="RHEA-COMP:9565"/>
        <dbReference type="Rhea" id="RHEA-COMP:9566"/>
        <dbReference type="ChEBI" id="CHEBI:15378"/>
        <dbReference type="ChEBI" id="CHEBI:16389"/>
        <dbReference type="ChEBI" id="CHEBI:17976"/>
        <dbReference type="ChEBI" id="CHEBI:29101"/>
        <dbReference type="ChEBI" id="CHEBI:57540"/>
        <dbReference type="ChEBI" id="CHEBI:57945"/>
        <dbReference type="EC" id="7.2.1.1"/>
    </reaction>
</comment>
<keyword evidence="13" id="KW-1185">Reference proteome</keyword>
<dbReference type="InterPro" id="IPR022615">
    <property type="entry name" value="NqrA_C_domain"/>
</dbReference>
<keyword evidence="2 8" id="KW-1278">Translocase</keyword>
<sequence length="444" mass="48001">MIKIKKGLDLPITGIPEQTITPGQNVTEVAILGADYVGMKPTMAVQEGDLVKKGQVLFTDKKTEGVQFTSPVAGVVRAINRGDRRKFLSIVIKIEGSAEKTFDSYPVDALPSLSAADVQANLVNSGLWTTLRTRPYSRVPALDSTPEAIFVNAMDTNPLAANPELIIAEQADAFKNGIQVLNNLTAGKLYVCKAAGANIPAAGVEVVEEFAGVHPAGLPGTHIHFLHPVNEHRTVWTIGYQDVIAVGILFTTGKLSSERVVALAGPQVKQPRLVRTLVGASLQQLTAGELVDDENRIVTGSVFGGRTAEGDEAFLGRYHNQVSVLREGRERPLLHYLTPGANRFSVMPIYLSNLMKKTFPFSTSTNGSERAMVPVGAYERIMPLDMLPTQLLRALIVEDMESAVALGALELDEEDLALCSFVCPGKYEYGPILRKNLTRIEAEG</sequence>
<comment type="subunit">
    <text evidence="8">Composed of six subunits; NqrA, NqrB, NqrC, NqrD, NqrE and NqrF.</text>
</comment>
<keyword evidence="6 8" id="KW-0830">Ubiquinone</keyword>
<dbReference type="HAMAP" id="MF_00425">
    <property type="entry name" value="NqrA"/>
    <property type="match status" value="1"/>
</dbReference>
<dbReference type="RefSeq" id="WP_416205231.1">
    <property type="nucleotide sequence ID" value="NZ_JBBKTX010000005.1"/>
</dbReference>
<protein>
    <recommendedName>
        <fullName evidence="8">Na(+)-translocating NADH-quinone reductase subunit A</fullName>
        <shortName evidence="8">Na(+)-NQR subunit A</shortName>
        <shortName evidence="8">Na(+)-translocating NQR subunit A</shortName>
        <ecNumber evidence="8">7.2.1.1</ecNumber>
    </recommendedName>
    <alternativeName>
        <fullName evidence="8">NQR complex subunit A</fullName>
    </alternativeName>
    <alternativeName>
        <fullName evidence="8">NQR-1 subunit A</fullName>
    </alternativeName>
</protein>
<evidence type="ECO:0000256" key="6">
    <source>
        <dbReference type="ARBA" id="ARBA00023075"/>
    </source>
</evidence>
<keyword evidence="3 8" id="KW-0520">NAD</keyword>
<evidence type="ECO:0000256" key="7">
    <source>
        <dbReference type="ARBA" id="ARBA00023201"/>
    </source>
</evidence>
<dbReference type="InterPro" id="IPR008703">
    <property type="entry name" value="NqrA"/>
</dbReference>
<gene>
    <name evidence="8" type="primary">nqrA</name>
    <name evidence="12" type="ORF">WG929_05545</name>
</gene>
<feature type="domain" description="NqrA N-terminal barrel-sandwich hybrid" evidence="9">
    <location>
        <begin position="2"/>
        <end position="95"/>
    </location>
</feature>
<evidence type="ECO:0000313" key="13">
    <source>
        <dbReference type="Proteomes" id="UP001620597"/>
    </source>
</evidence>
<evidence type="ECO:0000256" key="2">
    <source>
        <dbReference type="ARBA" id="ARBA00022967"/>
    </source>
</evidence>
<dbReference type="InterPro" id="IPR056148">
    <property type="entry name" value="NQRA_2nd"/>
</dbReference>
<evidence type="ECO:0000256" key="8">
    <source>
        <dbReference type="HAMAP-Rule" id="MF_00425"/>
    </source>
</evidence>
<feature type="domain" description="Na(+)-translocating NADH-quinone reductase subunit A C-terminal" evidence="10">
    <location>
        <begin position="260"/>
        <end position="309"/>
    </location>
</feature>
<dbReference type="Proteomes" id="UP001620597">
    <property type="component" value="Unassembled WGS sequence"/>
</dbReference>
<evidence type="ECO:0000256" key="4">
    <source>
        <dbReference type="ARBA" id="ARBA00023053"/>
    </source>
</evidence>
<name>A0ABW8NGI0_9GAMM</name>
<dbReference type="Pfam" id="PF24836">
    <property type="entry name" value="NQRA_2nd"/>
    <property type="match status" value="1"/>
</dbReference>
<proteinExistence type="inferred from homology"/>
<evidence type="ECO:0000256" key="3">
    <source>
        <dbReference type="ARBA" id="ARBA00023027"/>
    </source>
</evidence>
<dbReference type="EMBL" id="JBBKTX010000005">
    <property type="protein sequence ID" value="MFK4751870.1"/>
    <property type="molecule type" value="Genomic_DNA"/>
</dbReference>
<feature type="domain" description="NqrA second alpha/beta" evidence="11">
    <location>
        <begin position="114"/>
        <end position="255"/>
    </location>
</feature>